<dbReference type="AlphaFoldDB" id="A0A3A1QU31"/>
<keyword evidence="3 6" id="KW-0812">Transmembrane</keyword>
<organism evidence="7 8">
    <name type="scientific">Bacillus salacetis</name>
    <dbReference type="NCBI Taxonomy" id="2315464"/>
    <lineage>
        <taxon>Bacteria</taxon>
        <taxon>Bacillati</taxon>
        <taxon>Bacillota</taxon>
        <taxon>Bacilli</taxon>
        <taxon>Bacillales</taxon>
        <taxon>Bacillaceae</taxon>
        <taxon>Bacillus</taxon>
    </lineage>
</organism>
<evidence type="ECO:0000256" key="6">
    <source>
        <dbReference type="SAM" id="Phobius"/>
    </source>
</evidence>
<dbReference type="Proteomes" id="UP000265801">
    <property type="component" value="Unassembled WGS sequence"/>
</dbReference>
<comment type="subcellular location">
    <subcellularLocation>
        <location evidence="1">Membrane</location>
        <topology evidence="1">Multi-pass membrane protein</topology>
    </subcellularLocation>
</comment>
<feature type="transmembrane region" description="Helical" evidence="6">
    <location>
        <begin position="84"/>
        <end position="103"/>
    </location>
</feature>
<accession>A0A3A1QU31</accession>
<evidence type="ECO:0000313" key="7">
    <source>
        <dbReference type="EMBL" id="RIW31057.1"/>
    </source>
</evidence>
<keyword evidence="4 6" id="KW-1133">Transmembrane helix</keyword>
<comment type="similarity">
    <text evidence="2">Belongs to the TMEM19 family.</text>
</comment>
<evidence type="ECO:0000256" key="1">
    <source>
        <dbReference type="ARBA" id="ARBA00004141"/>
    </source>
</evidence>
<dbReference type="PANTHER" id="PTHR13353">
    <property type="entry name" value="TRANSMEMBRANE PROTEIN 19"/>
    <property type="match status" value="1"/>
</dbReference>
<keyword evidence="5 6" id="KW-0472">Membrane</keyword>
<proteinExistence type="inferred from homology"/>
<evidence type="ECO:0000256" key="3">
    <source>
        <dbReference type="ARBA" id="ARBA00022692"/>
    </source>
</evidence>
<feature type="transmembrane region" description="Helical" evidence="6">
    <location>
        <begin position="154"/>
        <end position="174"/>
    </location>
</feature>
<protein>
    <submittedName>
        <fullName evidence="7">DUF92 domain-containing protein</fullName>
    </submittedName>
</protein>
<dbReference type="Pfam" id="PF01940">
    <property type="entry name" value="DUF92"/>
    <property type="match status" value="1"/>
</dbReference>
<dbReference type="PANTHER" id="PTHR13353:SF5">
    <property type="entry name" value="TRANSMEMBRANE PROTEIN 19"/>
    <property type="match status" value="1"/>
</dbReference>
<dbReference type="GO" id="GO:0016020">
    <property type="term" value="C:membrane"/>
    <property type="evidence" value="ECO:0007669"/>
    <property type="project" value="UniProtKB-SubCell"/>
</dbReference>
<comment type="caution">
    <text evidence="7">The sequence shown here is derived from an EMBL/GenBank/DDBJ whole genome shotgun (WGS) entry which is preliminary data.</text>
</comment>
<feature type="transmembrane region" description="Helical" evidence="6">
    <location>
        <begin position="42"/>
        <end position="63"/>
    </location>
</feature>
<evidence type="ECO:0000256" key="5">
    <source>
        <dbReference type="ARBA" id="ARBA00023136"/>
    </source>
</evidence>
<dbReference type="EMBL" id="QXIR01000023">
    <property type="protein sequence ID" value="RIW31057.1"/>
    <property type="molecule type" value="Genomic_DNA"/>
</dbReference>
<evidence type="ECO:0000256" key="2">
    <source>
        <dbReference type="ARBA" id="ARBA00009012"/>
    </source>
</evidence>
<keyword evidence="8" id="KW-1185">Reference proteome</keyword>
<gene>
    <name evidence="7" type="ORF">D3H55_15725</name>
</gene>
<reference evidence="7 8" key="1">
    <citation type="submission" date="2018-09" db="EMBL/GenBank/DDBJ databases">
        <title>Bacillus saliacetes sp. nov., isolated from Thai shrimp paste (Ka-pi).</title>
        <authorList>
            <person name="Daroonpunt R."/>
            <person name="Tanasupawat S."/>
            <person name="Yiamsombut S."/>
        </authorList>
    </citation>
    <scope>NUCLEOTIDE SEQUENCE [LARGE SCALE GENOMIC DNA]</scope>
    <source>
        <strain evidence="7 8">SKP7-4</strain>
    </source>
</reference>
<name>A0A3A1QU31_9BACI</name>
<dbReference type="RefSeq" id="WP_119548275.1">
    <property type="nucleotide sequence ID" value="NZ_QXIR01000023.1"/>
</dbReference>
<evidence type="ECO:0000256" key="4">
    <source>
        <dbReference type="ARBA" id="ARBA00022989"/>
    </source>
</evidence>
<feature type="transmembrane region" description="Helical" evidence="6">
    <location>
        <begin position="186"/>
        <end position="207"/>
    </location>
</feature>
<sequence length="260" mass="27770">MNDQFVFQLFIILAVSLAGWSTNNLNRSGALAAVVTGTAISWAFGWKGLLVLGVFFGTSSFWSKYKSSSKSGIEKKLAKTSKRDWQQVLANGGSAVIFSLLYIGTNEVIFLAGMCASLSAANADTWASEIGTLSKRNPVSVRTWKSVERGTSGAVSFLGLIASLGGAAIIGWISSWVFHELDWQSVLLIISAGFFGSLIDTLLGAFIQMEYKCIKCDITTEASSHCGVKCKKEKGAYLVNNEFVNFAASLLAGSAAAILM</sequence>
<evidence type="ECO:0000313" key="8">
    <source>
        <dbReference type="Proteomes" id="UP000265801"/>
    </source>
</evidence>
<dbReference type="OrthoDB" id="9808500at2"/>
<dbReference type="InterPro" id="IPR002794">
    <property type="entry name" value="DUF92_TMEM19"/>
</dbReference>